<proteinExistence type="predicted"/>
<organism evidence="2 3">
    <name type="scientific">Kaistia defluvii</name>
    <dbReference type="NCBI Taxonomy" id="410841"/>
    <lineage>
        <taxon>Bacteria</taxon>
        <taxon>Pseudomonadati</taxon>
        <taxon>Pseudomonadota</taxon>
        <taxon>Alphaproteobacteria</taxon>
        <taxon>Hyphomicrobiales</taxon>
        <taxon>Kaistiaceae</taxon>
        <taxon>Kaistia</taxon>
    </lineage>
</organism>
<gene>
    <name evidence="2" type="ORF">ABIE08_003292</name>
</gene>
<feature type="compositionally biased region" description="Basic and acidic residues" evidence="1">
    <location>
        <begin position="67"/>
        <end position="78"/>
    </location>
</feature>
<feature type="region of interest" description="Disordered" evidence="1">
    <location>
        <begin position="1"/>
        <end position="78"/>
    </location>
</feature>
<keyword evidence="3" id="KW-1185">Reference proteome</keyword>
<dbReference type="RefSeq" id="WP_354552634.1">
    <property type="nucleotide sequence ID" value="NZ_JBEPSM010000002.1"/>
</dbReference>
<dbReference type="Proteomes" id="UP001549321">
    <property type="component" value="Unassembled WGS sequence"/>
</dbReference>
<sequence length="78" mass="8512">MTSTRDTSDKTKPDVDGVASPTKEDATGQFHRGKAGSGNDGLVSAEPRIFGSREREASSWNENADETDTKTDRQEKRP</sequence>
<evidence type="ECO:0000256" key="1">
    <source>
        <dbReference type="SAM" id="MobiDB-lite"/>
    </source>
</evidence>
<reference evidence="2 3" key="1">
    <citation type="submission" date="2024-06" db="EMBL/GenBank/DDBJ databases">
        <title>Sorghum-associated microbial communities from plants grown in Nebraska, USA.</title>
        <authorList>
            <person name="Schachtman D."/>
        </authorList>
    </citation>
    <scope>NUCLEOTIDE SEQUENCE [LARGE SCALE GENOMIC DNA]</scope>
    <source>
        <strain evidence="2 3">3207</strain>
    </source>
</reference>
<evidence type="ECO:0000313" key="2">
    <source>
        <dbReference type="EMBL" id="MET4635346.1"/>
    </source>
</evidence>
<name>A0ABV2R256_9HYPH</name>
<feature type="compositionally biased region" description="Basic and acidic residues" evidence="1">
    <location>
        <begin position="1"/>
        <end position="15"/>
    </location>
</feature>
<evidence type="ECO:0000313" key="3">
    <source>
        <dbReference type="Proteomes" id="UP001549321"/>
    </source>
</evidence>
<dbReference type="EMBL" id="JBEPSM010000002">
    <property type="protein sequence ID" value="MET4635346.1"/>
    <property type="molecule type" value="Genomic_DNA"/>
</dbReference>
<protein>
    <submittedName>
        <fullName evidence="2">Uncharacterized protein</fullName>
    </submittedName>
</protein>
<accession>A0ABV2R256</accession>
<comment type="caution">
    <text evidence="2">The sequence shown here is derived from an EMBL/GenBank/DDBJ whole genome shotgun (WGS) entry which is preliminary data.</text>
</comment>